<dbReference type="GO" id="GO:0005576">
    <property type="term" value="C:extracellular region"/>
    <property type="evidence" value="ECO:0007669"/>
    <property type="project" value="UniProtKB-SubCell"/>
</dbReference>
<feature type="compositionally biased region" description="Low complexity" evidence="4">
    <location>
        <begin position="36"/>
        <end position="47"/>
    </location>
</feature>
<dbReference type="InterPro" id="IPR045383">
    <property type="entry name" value="DUF6528"/>
</dbReference>
<dbReference type="Proteomes" id="UP000198415">
    <property type="component" value="Unassembled WGS sequence"/>
</dbReference>
<keyword evidence="8" id="KW-1185">Reference proteome</keyword>
<evidence type="ECO:0000256" key="4">
    <source>
        <dbReference type="SAM" id="MobiDB-lite"/>
    </source>
</evidence>
<dbReference type="EMBL" id="FZNR01000002">
    <property type="protein sequence ID" value="SNR39763.1"/>
    <property type="molecule type" value="Genomic_DNA"/>
</dbReference>
<gene>
    <name evidence="7" type="ORF">SAMN06264365_10227</name>
</gene>
<sequence>MRRTLAMTPHLLLAVALVAATAVTRTGGDRSPTPAPVAATTTSTESPLVQSGPQNLVTRVQDTFISNVNNTDNSRGAFLHIGTPDNGTTKYRSLMQFDLSKLAGASIESASLRLYNSYTGSCDGWWMYATPITAKWNQTTVTWASQPAVSSNTGLQAAAKFGIGNANGCQDHPNFVDPSTSDGLNRLDVTAMVRAWVSGDLANNGIRLSAGESETKAYKDFCSMNPGTQAAAGPCSIAYHIPTLEIRFNSTRPVLATTNGGSKHIELYDGSDANAFAKGPFQRWAPDTYHSITDSSLLAGGAFGGGVDVKLRPAGLYGSGQVMVVADNSSGFVGVIPYPALAGRKWAINVGGSGLSNIHGAELMPDGNVAVALARSGRLQVFTAAQGVNWTAGTKPVVDVELPGAHQVLYDPTGPWLWAIGNTELVKYRYTAGTGAIEQDTAYPLPPQTTFTATTPAYGHDLNSVPGDPDRLWVATNGGVVQFSKSATASCGVTGTATRWPDPASAEVGSRWCGDYPGVASINANRLAKSVDTEPGSGRVAMIWADEPEGTSTKVTFVSGATQTTGGSGTGPSYYKARWLVAAY</sequence>
<accession>A0A238W0T7</accession>
<evidence type="ECO:0000256" key="3">
    <source>
        <dbReference type="ARBA" id="ARBA00022729"/>
    </source>
</evidence>
<dbReference type="SUPFAM" id="SSF75011">
    <property type="entry name" value="3-carboxy-cis,cis-mucoante lactonizing enzyme"/>
    <property type="match status" value="1"/>
</dbReference>
<feature type="chain" id="PRO_5038573742" description="Carbohydrate-binding module family 96 domain-containing protein" evidence="5">
    <location>
        <begin position="20"/>
        <end position="584"/>
    </location>
</feature>
<dbReference type="InterPro" id="IPR055372">
    <property type="entry name" value="CBM96"/>
</dbReference>
<reference evidence="7 8" key="1">
    <citation type="submission" date="2017-06" db="EMBL/GenBank/DDBJ databases">
        <authorList>
            <person name="Kim H.J."/>
            <person name="Triplett B.A."/>
        </authorList>
    </citation>
    <scope>NUCLEOTIDE SEQUENCE [LARGE SCALE GENOMIC DNA]</scope>
    <source>
        <strain evidence="7 8">DSM 43151</strain>
    </source>
</reference>
<organism evidence="7 8">
    <name type="scientific">Actinoplanes regularis</name>
    <dbReference type="NCBI Taxonomy" id="52697"/>
    <lineage>
        <taxon>Bacteria</taxon>
        <taxon>Bacillati</taxon>
        <taxon>Actinomycetota</taxon>
        <taxon>Actinomycetes</taxon>
        <taxon>Micromonosporales</taxon>
        <taxon>Micromonosporaceae</taxon>
        <taxon>Actinoplanes</taxon>
    </lineage>
</organism>
<feature type="domain" description="Carbohydrate-binding module family 96" evidence="6">
    <location>
        <begin position="57"/>
        <end position="153"/>
    </location>
</feature>
<evidence type="ECO:0000313" key="8">
    <source>
        <dbReference type="Proteomes" id="UP000198415"/>
    </source>
</evidence>
<evidence type="ECO:0000256" key="5">
    <source>
        <dbReference type="SAM" id="SignalP"/>
    </source>
</evidence>
<feature type="region of interest" description="Disordered" evidence="4">
    <location>
        <begin position="25"/>
        <end position="50"/>
    </location>
</feature>
<dbReference type="Pfam" id="PF24517">
    <property type="entry name" value="CBM96"/>
    <property type="match status" value="1"/>
</dbReference>
<keyword evidence="2" id="KW-0964">Secreted</keyword>
<proteinExistence type="predicted"/>
<dbReference type="NCBIfam" id="NF033679">
    <property type="entry name" value="DNRLRE_dom"/>
    <property type="match status" value="1"/>
</dbReference>
<evidence type="ECO:0000256" key="2">
    <source>
        <dbReference type="ARBA" id="ARBA00022525"/>
    </source>
</evidence>
<evidence type="ECO:0000256" key="1">
    <source>
        <dbReference type="ARBA" id="ARBA00004613"/>
    </source>
</evidence>
<evidence type="ECO:0000259" key="6">
    <source>
        <dbReference type="Pfam" id="PF24517"/>
    </source>
</evidence>
<protein>
    <recommendedName>
        <fullName evidence="6">Carbohydrate-binding module family 96 domain-containing protein</fullName>
    </recommendedName>
</protein>
<dbReference type="Pfam" id="PF20138">
    <property type="entry name" value="DUF6528"/>
    <property type="match status" value="1"/>
</dbReference>
<feature type="signal peptide" evidence="5">
    <location>
        <begin position="1"/>
        <end position="19"/>
    </location>
</feature>
<keyword evidence="3 5" id="KW-0732">Signal</keyword>
<dbReference type="AlphaFoldDB" id="A0A238W0T7"/>
<evidence type="ECO:0000313" key="7">
    <source>
        <dbReference type="EMBL" id="SNR39763.1"/>
    </source>
</evidence>
<comment type="subcellular location">
    <subcellularLocation>
        <location evidence="1">Secreted</location>
    </subcellularLocation>
</comment>
<name>A0A238W0T7_9ACTN</name>